<keyword evidence="7" id="KW-0732">Signal</keyword>
<dbReference type="Pfam" id="PF00082">
    <property type="entry name" value="Peptidase_S8"/>
    <property type="match status" value="1"/>
</dbReference>
<feature type="chain" id="PRO_5039475161" evidence="7">
    <location>
        <begin position="24"/>
        <end position="412"/>
    </location>
</feature>
<keyword evidence="6" id="KW-0472">Membrane</keyword>
<feature type="signal peptide" evidence="7">
    <location>
        <begin position="1"/>
        <end position="23"/>
    </location>
</feature>
<feature type="transmembrane region" description="Helical" evidence="6">
    <location>
        <begin position="379"/>
        <end position="402"/>
    </location>
</feature>
<evidence type="ECO:0000256" key="3">
    <source>
        <dbReference type="ARBA" id="ARBA00022801"/>
    </source>
</evidence>
<keyword evidence="10" id="KW-1185">Reference proteome</keyword>
<organism evidence="9 10">
    <name type="scientific">Micromonospora violae</name>
    <dbReference type="NCBI Taxonomy" id="1278207"/>
    <lineage>
        <taxon>Bacteria</taxon>
        <taxon>Bacillati</taxon>
        <taxon>Actinomycetota</taxon>
        <taxon>Actinomycetes</taxon>
        <taxon>Micromonosporales</taxon>
        <taxon>Micromonosporaceae</taxon>
        <taxon>Micromonospora</taxon>
    </lineage>
</organism>
<dbReference type="RefSeq" id="WP_130401897.1">
    <property type="nucleotide sequence ID" value="NZ_SHKK01000001.1"/>
</dbReference>
<dbReference type="InterPro" id="IPR000209">
    <property type="entry name" value="Peptidase_S8/S53_dom"/>
</dbReference>
<dbReference type="PRINTS" id="PR00723">
    <property type="entry name" value="SUBTILISIN"/>
</dbReference>
<dbReference type="PANTHER" id="PTHR43806">
    <property type="entry name" value="PEPTIDASE S8"/>
    <property type="match status" value="1"/>
</dbReference>
<dbReference type="PANTHER" id="PTHR43806:SF11">
    <property type="entry name" value="CEREVISIN-RELATED"/>
    <property type="match status" value="1"/>
</dbReference>
<dbReference type="InterPro" id="IPR050131">
    <property type="entry name" value="Peptidase_S8_subtilisin-like"/>
</dbReference>
<evidence type="ECO:0000256" key="1">
    <source>
        <dbReference type="ARBA" id="ARBA00011073"/>
    </source>
</evidence>
<evidence type="ECO:0000313" key="9">
    <source>
        <dbReference type="EMBL" id="RZT79460.1"/>
    </source>
</evidence>
<dbReference type="EMBL" id="SHKK01000001">
    <property type="protein sequence ID" value="RZT79460.1"/>
    <property type="molecule type" value="Genomic_DNA"/>
</dbReference>
<keyword evidence="6" id="KW-1133">Transmembrane helix</keyword>
<dbReference type="GO" id="GO:0006508">
    <property type="term" value="P:proteolysis"/>
    <property type="evidence" value="ECO:0007669"/>
    <property type="project" value="UniProtKB-KW"/>
</dbReference>
<proteinExistence type="inferred from homology"/>
<evidence type="ECO:0000259" key="8">
    <source>
        <dbReference type="Pfam" id="PF00082"/>
    </source>
</evidence>
<comment type="caution">
    <text evidence="9">The sequence shown here is derived from an EMBL/GenBank/DDBJ whole genome shotgun (WGS) entry which is preliminary data.</text>
</comment>
<gene>
    <name evidence="9" type="ORF">EV382_2659</name>
</gene>
<dbReference type="PROSITE" id="PS51892">
    <property type="entry name" value="SUBTILASE"/>
    <property type="match status" value="1"/>
</dbReference>
<dbReference type="SUPFAM" id="SSF52743">
    <property type="entry name" value="Subtilisin-like"/>
    <property type="match status" value="1"/>
</dbReference>
<protein>
    <submittedName>
        <fullName evidence="9">Subtilase family protein</fullName>
    </submittedName>
</protein>
<keyword evidence="4" id="KW-0720">Serine protease</keyword>
<dbReference type="GO" id="GO:0004252">
    <property type="term" value="F:serine-type endopeptidase activity"/>
    <property type="evidence" value="ECO:0007669"/>
    <property type="project" value="InterPro"/>
</dbReference>
<feature type="domain" description="Peptidase S8/S53" evidence="8">
    <location>
        <begin position="90"/>
        <end position="327"/>
    </location>
</feature>
<name>A0A4V6ME48_9ACTN</name>
<evidence type="ECO:0000256" key="2">
    <source>
        <dbReference type="ARBA" id="ARBA00022670"/>
    </source>
</evidence>
<dbReference type="OrthoDB" id="5240330at2"/>
<sequence length="412" mass="41455">MIRPGRALACALLAAVLLPGVTATVLSDPAHAGAAGVVEEQVLAARVTAEPPPLPKVTKGCVGPSPTVAETPPWAVRRMVPSAVWPLTRGDGVVVAVIDSGVSAGATGLSGALRNGTDVTSSGRADRDCVGRGTALAGIVAARPITGSGFVGVAPGATIVPIRVVNNKGEVPDGALAAGIRAATAAKADVILIGFGTETPTADLRRAVREAISRDIVLVASISAEKATGTQSPAPWYPASDPDVLAVGGFDLTGVPTEQVAPEAGVDLLAPGAAAVSLAPKGPGHYSVTGPAVAAAHAAGAAALVRAYYPNLSQAEVRHRLELAAEHPLGTWPVSPVGYGTLDLYKAITAVELREATLPTQAPVTPVLPAVPPIDARNVIAAVVAVGVIGLAGIAHLSMVTVRRGRRRRWRA</sequence>
<dbReference type="Proteomes" id="UP000293781">
    <property type="component" value="Unassembled WGS sequence"/>
</dbReference>
<evidence type="ECO:0000256" key="7">
    <source>
        <dbReference type="SAM" id="SignalP"/>
    </source>
</evidence>
<evidence type="ECO:0000256" key="6">
    <source>
        <dbReference type="SAM" id="Phobius"/>
    </source>
</evidence>
<keyword evidence="2" id="KW-0645">Protease</keyword>
<evidence type="ECO:0000256" key="4">
    <source>
        <dbReference type="ARBA" id="ARBA00022825"/>
    </source>
</evidence>
<dbReference type="InterPro" id="IPR036852">
    <property type="entry name" value="Peptidase_S8/S53_dom_sf"/>
</dbReference>
<dbReference type="AlphaFoldDB" id="A0A4V6ME48"/>
<accession>A0A4V6ME48</accession>
<keyword evidence="6" id="KW-0812">Transmembrane</keyword>
<reference evidence="9 10" key="1">
    <citation type="submission" date="2019-02" db="EMBL/GenBank/DDBJ databases">
        <title>Sequencing the genomes of 1000 actinobacteria strains.</title>
        <authorList>
            <person name="Klenk H.-P."/>
        </authorList>
    </citation>
    <scope>NUCLEOTIDE SEQUENCE [LARGE SCALE GENOMIC DNA]</scope>
    <source>
        <strain evidence="9 10">DSM 45888</strain>
    </source>
</reference>
<evidence type="ECO:0000313" key="10">
    <source>
        <dbReference type="Proteomes" id="UP000293781"/>
    </source>
</evidence>
<comment type="caution">
    <text evidence="5">Lacks conserved residue(s) required for the propagation of feature annotation.</text>
</comment>
<evidence type="ECO:0000256" key="5">
    <source>
        <dbReference type="PROSITE-ProRule" id="PRU01240"/>
    </source>
</evidence>
<dbReference type="InterPro" id="IPR015500">
    <property type="entry name" value="Peptidase_S8_subtilisin-rel"/>
</dbReference>
<comment type="similarity">
    <text evidence="1 5">Belongs to the peptidase S8 family.</text>
</comment>
<dbReference type="Gene3D" id="3.40.50.200">
    <property type="entry name" value="Peptidase S8/S53 domain"/>
    <property type="match status" value="1"/>
</dbReference>
<keyword evidence="3" id="KW-0378">Hydrolase</keyword>